<evidence type="ECO:0000256" key="6">
    <source>
        <dbReference type="ARBA" id="ARBA00029799"/>
    </source>
</evidence>
<keyword evidence="4" id="KW-0324">Glycolysis</keyword>
<dbReference type="Proteomes" id="UP000186336">
    <property type="component" value="Chromosome"/>
</dbReference>
<dbReference type="Pfam" id="PF00274">
    <property type="entry name" value="Glycolytic"/>
    <property type="match status" value="1"/>
</dbReference>
<dbReference type="RefSeq" id="WP_076627263.1">
    <property type="nucleotide sequence ID" value="NZ_CP019312.1"/>
</dbReference>
<evidence type="ECO:0000256" key="5">
    <source>
        <dbReference type="ARBA" id="ARBA00023239"/>
    </source>
</evidence>
<dbReference type="UniPathway" id="UPA00109">
    <property type="reaction ID" value="UER00183"/>
</dbReference>
<dbReference type="Gene3D" id="3.20.20.70">
    <property type="entry name" value="Aldolase class I"/>
    <property type="match status" value="1"/>
</dbReference>
<reference evidence="7 8" key="1">
    <citation type="submission" date="2017-01" db="EMBL/GenBank/DDBJ databases">
        <title>Complete genome of Tateyamaria omphalii DOK1-4 isolated from seawater in Dokdo.</title>
        <authorList>
            <person name="Kim J.H."/>
            <person name="Chi W.-J."/>
        </authorList>
    </citation>
    <scope>NUCLEOTIDE SEQUENCE [LARGE SCALE GENOMIC DNA]</scope>
    <source>
        <strain evidence="7 8">DOK1-4</strain>
    </source>
</reference>
<accession>A0A1P8MTP2</accession>
<comment type="pathway">
    <text evidence="1">Carbohydrate degradation; glycolysis; D-glyceraldehyde 3-phosphate and glycerone phosphate from D-glucose: step 4/4.</text>
</comment>
<dbReference type="AlphaFoldDB" id="A0A1P8MTP2"/>
<comment type="similarity">
    <text evidence="2">Belongs to the class I fructose-bisphosphate aldolase family.</text>
</comment>
<gene>
    <name evidence="7" type="ORF">BWR18_06695</name>
</gene>
<evidence type="ECO:0000256" key="2">
    <source>
        <dbReference type="ARBA" id="ARBA00010387"/>
    </source>
</evidence>
<evidence type="ECO:0000256" key="3">
    <source>
        <dbReference type="ARBA" id="ARBA00013068"/>
    </source>
</evidence>
<dbReference type="STRING" id="299262.BWR18_06695"/>
<evidence type="ECO:0000256" key="1">
    <source>
        <dbReference type="ARBA" id="ARBA00004714"/>
    </source>
</evidence>
<dbReference type="SUPFAM" id="SSF51569">
    <property type="entry name" value="Aldolase"/>
    <property type="match status" value="1"/>
</dbReference>
<name>A0A1P8MTP2_9RHOB</name>
<dbReference type="InterPro" id="IPR013785">
    <property type="entry name" value="Aldolase_TIM"/>
</dbReference>
<evidence type="ECO:0000256" key="4">
    <source>
        <dbReference type="ARBA" id="ARBA00023152"/>
    </source>
</evidence>
<dbReference type="InterPro" id="IPR000741">
    <property type="entry name" value="FBA_I"/>
</dbReference>
<evidence type="ECO:0000313" key="7">
    <source>
        <dbReference type="EMBL" id="APX11401.1"/>
    </source>
</evidence>
<keyword evidence="8" id="KW-1185">Reference proteome</keyword>
<dbReference type="EMBL" id="CP019312">
    <property type="protein sequence ID" value="APX11401.1"/>
    <property type="molecule type" value="Genomic_DNA"/>
</dbReference>
<dbReference type="EC" id="4.1.2.13" evidence="3"/>
<sequence length="297" mass="32098">MTDFAKMRDQMENGSGFIAALDQSGGSTPKALALYGVDASDYGSEDEMFAEIQRMRARIILSPDFTNQKVIGAILFEKTLHEQIEGQAVPSYLWEKRGVVPFLKIDKGLQDEADGVQLLKPIPGLAETLAAARPMGIYGTKERSVVHQANADGVKAIVDNQFEVAHEVIAAGMVPIIEPEVNIHSETKAEAEAMLAEALMTQTEALGDGQDIMLKLTLPEQPGIYDALADHPRVQRVVALSGGYSTDDASARLAQNHKMIASFSRALTEGLQRDMSDDGFHAALGGNIDQIYRASVA</sequence>
<organism evidence="7 8">
    <name type="scientific">Tateyamaria omphalii</name>
    <dbReference type="NCBI Taxonomy" id="299262"/>
    <lineage>
        <taxon>Bacteria</taxon>
        <taxon>Pseudomonadati</taxon>
        <taxon>Pseudomonadota</taxon>
        <taxon>Alphaproteobacteria</taxon>
        <taxon>Rhodobacterales</taxon>
        <taxon>Roseobacteraceae</taxon>
        <taxon>Tateyamaria</taxon>
    </lineage>
</organism>
<dbReference type="KEGG" id="tom:BWR18_06695"/>
<evidence type="ECO:0000313" key="8">
    <source>
        <dbReference type="Proteomes" id="UP000186336"/>
    </source>
</evidence>
<dbReference type="NCBIfam" id="NF003784">
    <property type="entry name" value="PRK05377.1"/>
    <property type="match status" value="1"/>
</dbReference>
<dbReference type="GO" id="GO:0006096">
    <property type="term" value="P:glycolytic process"/>
    <property type="evidence" value="ECO:0007669"/>
    <property type="project" value="UniProtKB-UniPathway"/>
</dbReference>
<dbReference type="PANTHER" id="PTHR11627">
    <property type="entry name" value="FRUCTOSE-BISPHOSPHATE ALDOLASE"/>
    <property type="match status" value="1"/>
</dbReference>
<proteinExistence type="inferred from homology"/>
<keyword evidence="5" id="KW-0456">Lyase</keyword>
<dbReference type="GO" id="GO:0004332">
    <property type="term" value="F:fructose-bisphosphate aldolase activity"/>
    <property type="evidence" value="ECO:0007669"/>
    <property type="project" value="UniProtKB-EC"/>
</dbReference>
<dbReference type="OrthoDB" id="9813469at2"/>
<protein>
    <recommendedName>
        <fullName evidence="3">fructose-bisphosphate aldolase</fullName>
        <ecNumber evidence="3">4.1.2.13</ecNumber>
    </recommendedName>
    <alternativeName>
        <fullName evidence="6">Fructose-bisphosphate aldolase class I</fullName>
    </alternativeName>
</protein>